<keyword evidence="7 17" id="KW-0769">Symport</keyword>
<comment type="caution">
    <text evidence="19">The sequence shown here is derived from an EMBL/GenBank/DDBJ whole genome shotgun (WGS) entry which is preliminary data.</text>
</comment>
<dbReference type="Proteomes" id="UP000034805">
    <property type="component" value="Unassembled WGS sequence"/>
</dbReference>
<keyword evidence="12 17" id="KW-0472">Membrane</keyword>
<keyword evidence="3 17" id="KW-0813">Transport</keyword>
<dbReference type="Pfam" id="PF00375">
    <property type="entry name" value="SDF"/>
    <property type="match status" value="1"/>
</dbReference>
<dbReference type="FunFam" id="1.10.3860.10:FF:000002">
    <property type="entry name" value="Amino acid transporter"/>
    <property type="match status" value="1"/>
</dbReference>
<evidence type="ECO:0000256" key="16">
    <source>
        <dbReference type="ARBA" id="ARBA00049118"/>
    </source>
</evidence>
<accession>A0A0P7WDB7</accession>
<dbReference type="GO" id="GO:0070779">
    <property type="term" value="P:D-aspartate import across plasma membrane"/>
    <property type="evidence" value="ECO:0007669"/>
    <property type="project" value="TreeGrafter"/>
</dbReference>
<evidence type="ECO:0000256" key="1">
    <source>
        <dbReference type="ARBA" id="ARBA00004651"/>
    </source>
</evidence>
<comment type="catalytic activity">
    <reaction evidence="16">
        <text>D-aspartate(out) + K(+)(in) + 3 Na(+)(out) + H(+)(out) = D-aspartate(in) + K(+)(out) + 3 Na(+)(in) + H(+)(in)</text>
        <dbReference type="Rhea" id="RHEA:71379"/>
        <dbReference type="ChEBI" id="CHEBI:15378"/>
        <dbReference type="ChEBI" id="CHEBI:29101"/>
        <dbReference type="ChEBI" id="CHEBI:29103"/>
        <dbReference type="ChEBI" id="CHEBI:29990"/>
    </reaction>
</comment>
<dbReference type="GO" id="GO:0005313">
    <property type="term" value="F:L-glutamate transmembrane transporter activity"/>
    <property type="evidence" value="ECO:0007669"/>
    <property type="project" value="TreeGrafter"/>
</dbReference>
<keyword evidence="13" id="KW-0325">Glycoprotein</keyword>
<dbReference type="AlphaFoldDB" id="A0A0P7WDB7"/>
<evidence type="ECO:0000256" key="8">
    <source>
        <dbReference type="ARBA" id="ARBA00022958"/>
    </source>
</evidence>
<gene>
    <name evidence="19" type="ORF">Z043_120804</name>
</gene>
<dbReference type="InterPro" id="IPR018107">
    <property type="entry name" value="Na-dicarboxylate_symporter_CS"/>
</dbReference>
<evidence type="ECO:0000256" key="2">
    <source>
        <dbReference type="ARBA" id="ARBA00011233"/>
    </source>
</evidence>
<dbReference type="GO" id="GO:0140009">
    <property type="term" value="P:L-aspartate import across plasma membrane"/>
    <property type="evidence" value="ECO:0007669"/>
    <property type="project" value="TreeGrafter"/>
</dbReference>
<dbReference type="PROSITE" id="PS00714">
    <property type="entry name" value="NA_DICARBOXYL_SYMP_2"/>
    <property type="match status" value="1"/>
</dbReference>
<evidence type="ECO:0000256" key="13">
    <source>
        <dbReference type="ARBA" id="ARBA00023180"/>
    </source>
</evidence>
<keyword evidence="11" id="KW-0915">Sodium</keyword>
<keyword evidence="5 17" id="KW-0812">Transmembrane</keyword>
<feature type="region of interest" description="Disordered" evidence="18">
    <location>
        <begin position="652"/>
        <end position="678"/>
    </location>
</feature>
<evidence type="ECO:0000256" key="15">
    <source>
        <dbReference type="ARBA" id="ARBA00048715"/>
    </source>
</evidence>
<feature type="transmembrane region" description="Helical" evidence="17">
    <location>
        <begin position="172"/>
        <end position="192"/>
    </location>
</feature>
<evidence type="ECO:0000256" key="11">
    <source>
        <dbReference type="ARBA" id="ARBA00023053"/>
    </source>
</evidence>
<dbReference type="GO" id="GO:0005886">
    <property type="term" value="C:plasma membrane"/>
    <property type="evidence" value="ECO:0007669"/>
    <property type="project" value="UniProtKB-SubCell"/>
</dbReference>
<feature type="compositionally biased region" description="Polar residues" evidence="18">
    <location>
        <begin position="56"/>
        <end position="72"/>
    </location>
</feature>
<dbReference type="GO" id="GO:0046872">
    <property type="term" value="F:metal ion binding"/>
    <property type="evidence" value="ECO:0007669"/>
    <property type="project" value="UniProtKB-KW"/>
</dbReference>
<feature type="transmembrane region" description="Helical" evidence="17">
    <location>
        <begin position="377"/>
        <end position="394"/>
    </location>
</feature>
<reference evidence="19 20" key="1">
    <citation type="submission" date="2015-08" db="EMBL/GenBank/DDBJ databases">
        <title>The genome of the Asian arowana (Scleropages formosus).</title>
        <authorList>
            <person name="Tan M.H."/>
            <person name="Gan H.M."/>
            <person name="Croft L.J."/>
            <person name="Austin C.M."/>
        </authorList>
    </citation>
    <scope>NUCLEOTIDE SEQUENCE [LARGE SCALE GENOMIC DNA]</scope>
    <source>
        <strain evidence="19">Aro1</strain>
    </source>
</reference>
<dbReference type="GO" id="GO:0015175">
    <property type="term" value="F:neutral L-amino acid transmembrane transporter activity"/>
    <property type="evidence" value="ECO:0007669"/>
    <property type="project" value="TreeGrafter"/>
</dbReference>
<keyword evidence="6" id="KW-0479">Metal-binding</keyword>
<dbReference type="SUPFAM" id="SSF118215">
    <property type="entry name" value="Proton glutamate symport protein"/>
    <property type="match status" value="1"/>
</dbReference>
<evidence type="ECO:0000256" key="6">
    <source>
        <dbReference type="ARBA" id="ARBA00022723"/>
    </source>
</evidence>
<comment type="catalytic activity">
    <reaction evidence="14">
        <text>K(+)(in) + L-glutamate(out) + 3 Na(+)(out) + H(+)(out) = K(+)(out) + L-glutamate(in) + 3 Na(+)(in) + H(+)(in)</text>
        <dbReference type="Rhea" id="RHEA:70699"/>
        <dbReference type="ChEBI" id="CHEBI:15378"/>
        <dbReference type="ChEBI" id="CHEBI:29101"/>
        <dbReference type="ChEBI" id="CHEBI:29103"/>
        <dbReference type="ChEBI" id="CHEBI:29985"/>
    </reaction>
</comment>
<dbReference type="PANTHER" id="PTHR11958:SF24">
    <property type="entry name" value="EXCITATORY AMINO ACID TRANSPORTER 1"/>
    <property type="match status" value="1"/>
</dbReference>
<name>A0A0P7WDB7_SCLFO</name>
<feature type="transmembrane region" description="Helical" evidence="17">
    <location>
        <begin position="583"/>
        <end position="609"/>
    </location>
</feature>
<keyword evidence="4" id="KW-1003">Cell membrane</keyword>
<feature type="transmembrane region" description="Helical" evidence="17">
    <location>
        <begin position="560"/>
        <end position="577"/>
    </location>
</feature>
<dbReference type="InterPro" id="IPR001991">
    <property type="entry name" value="Na-dicarboxylate_symporter"/>
</dbReference>
<evidence type="ECO:0000313" key="20">
    <source>
        <dbReference type="Proteomes" id="UP000034805"/>
    </source>
</evidence>
<evidence type="ECO:0000256" key="9">
    <source>
        <dbReference type="ARBA" id="ARBA00022970"/>
    </source>
</evidence>
<comment type="catalytic activity">
    <reaction evidence="15">
        <text>K(+)(in) + L-aspartate(out) + 3 Na(+)(out) + H(+)(out) = K(+)(out) + L-aspartate(in) + 3 Na(+)(in) + H(+)(in)</text>
        <dbReference type="Rhea" id="RHEA:70851"/>
        <dbReference type="ChEBI" id="CHEBI:15378"/>
        <dbReference type="ChEBI" id="CHEBI:29101"/>
        <dbReference type="ChEBI" id="CHEBI:29103"/>
        <dbReference type="ChEBI" id="CHEBI:29991"/>
    </reaction>
</comment>
<evidence type="ECO:0000256" key="3">
    <source>
        <dbReference type="ARBA" id="ARBA00022448"/>
    </source>
</evidence>
<dbReference type="PROSITE" id="PS00713">
    <property type="entry name" value="NA_DICARBOXYL_SYMP_1"/>
    <property type="match status" value="1"/>
</dbReference>
<keyword evidence="8" id="KW-0630">Potassium</keyword>
<comment type="similarity">
    <text evidence="17">Belongs to the dicarboxylate/amino acid:cation symporter (DAACS) (TC 2.A.23) family.</text>
</comment>
<dbReference type="Gene3D" id="1.10.3860.10">
    <property type="entry name" value="Sodium:dicarboxylate symporter"/>
    <property type="match status" value="1"/>
</dbReference>
<comment type="subcellular location">
    <subcellularLocation>
        <location evidence="1">Cell membrane</location>
        <topology evidence="1">Multi-pass membrane protein</topology>
    </subcellularLocation>
    <subcellularLocation>
        <location evidence="17">Membrane</location>
        <topology evidence="17">Multi-pass membrane protein</topology>
    </subcellularLocation>
</comment>
<feature type="transmembrane region" description="Helical" evidence="17">
    <location>
        <begin position="212"/>
        <end position="235"/>
    </location>
</feature>
<dbReference type="PANTHER" id="PTHR11958">
    <property type="entry name" value="SODIUM/DICARBOXYLATE SYMPORTER-RELATED"/>
    <property type="match status" value="1"/>
</dbReference>
<feature type="region of interest" description="Disordered" evidence="18">
    <location>
        <begin position="39"/>
        <end position="139"/>
    </location>
</feature>
<feature type="compositionally biased region" description="Basic and acidic residues" evidence="18">
    <location>
        <begin position="667"/>
        <end position="678"/>
    </location>
</feature>
<proteinExistence type="inferred from homology"/>
<keyword evidence="10 17" id="KW-1133">Transmembrane helix</keyword>
<evidence type="ECO:0000256" key="5">
    <source>
        <dbReference type="ARBA" id="ARBA00022692"/>
    </source>
</evidence>
<evidence type="ECO:0000256" key="10">
    <source>
        <dbReference type="ARBA" id="ARBA00022989"/>
    </source>
</evidence>
<feature type="transmembrane region" description="Helical" evidence="17">
    <location>
        <begin position="480"/>
        <end position="503"/>
    </location>
</feature>
<dbReference type="GO" id="GO:0098712">
    <property type="term" value="P:L-glutamate import across plasma membrane"/>
    <property type="evidence" value="ECO:0007669"/>
    <property type="project" value="TreeGrafter"/>
</dbReference>
<feature type="transmembrane region" description="Helical" evidence="17">
    <location>
        <begin position="247"/>
        <end position="269"/>
    </location>
</feature>
<dbReference type="InterPro" id="IPR050746">
    <property type="entry name" value="DAACS"/>
</dbReference>
<evidence type="ECO:0000256" key="4">
    <source>
        <dbReference type="ARBA" id="ARBA00022475"/>
    </source>
</evidence>
<sequence length="678" mass="74279">MAVPSFPPSLPPFARVSERARASASLRVTLSGVLRALPTSSRHHTSASVHPLPLDSLSSRQSLSHGTFSSALRVTRGTDGRTGKRGVSREERPGVQKRRKRESGGWKQGGTAGSSVERAAPAADMTQSNGENPRSRSRVQQIREGIHLRSMKAKKKVEDITKDDVKSFMRRNAFVIFTVAAVIIGIILGFALRPYKMSYREVKYFSFPGELLMRMLQMLVLPLLVSSLITGMAALDSRASGKMGMRAVVYYMTTTIIAVFIGIIMVLIIHPGKGSKDEFTRQQKIEQVSPADAFLDLIRNMFPPNLVQACTQQEGLVQSNLSLLSISTFQFKTQYGKRVVQVKVTVNDTIFNLTNGTQEITKEEIIPVPGTVNGVNALGLVVFSMCFGLIIGNMKEHGQALRDFFDCLNEAIMRLVAIIMWYAPIGILFLIAGKIVEMDDITEMGGQLGMYTITVIIGLLIHAIFVLPTLYFVITRKNPFVFIAGLLQALITALGTSSSSATLPITFKCLEENNKVDKRVTRFVLPVGATINMDGTALYEALAAIFIAQVNNMDLNFGQIITISITATAASIGAAGIPQAGLVTMVIVLTSVGLPTDDITLIIAVDWFLDRLRTTTNVLGDSIGAGIVEYLSRHELQTKDAEMGNSVVEENEMKKPYQLISQENEYENEKTPDSETKM</sequence>
<dbReference type="InterPro" id="IPR036458">
    <property type="entry name" value="Na:dicarbo_symporter_sf"/>
</dbReference>
<dbReference type="PRINTS" id="PR00173">
    <property type="entry name" value="EDTRNSPORT"/>
</dbReference>
<comment type="subunit">
    <text evidence="2">Homotrimer.</text>
</comment>
<organism evidence="19 20">
    <name type="scientific">Scleropages formosus</name>
    <name type="common">Asian bonytongue</name>
    <name type="synonym">Osteoglossum formosum</name>
    <dbReference type="NCBI Taxonomy" id="113540"/>
    <lineage>
        <taxon>Eukaryota</taxon>
        <taxon>Metazoa</taxon>
        <taxon>Chordata</taxon>
        <taxon>Craniata</taxon>
        <taxon>Vertebrata</taxon>
        <taxon>Euteleostomi</taxon>
        <taxon>Actinopterygii</taxon>
        <taxon>Neopterygii</taxon>
        <taxon>Teleostei</taxon>
        <taxon>Osteoglossocephala</taxon>
        <taxon>Osteoglossomorpha</taxon>
        <taxon>Osteoglossiformes</taxon>
        <taxon>Osteoglossidae</taxon>
        <taxon>Scleropages</taxon>
    </lineage>
</organism>
<evidence type="ECO:0000256" key="18">
    <source>
        <dbReference type="SAM" id="MobiDB-lite"/>
    </source>
</evidence>
<dbReference type="GO" id="GO:0015501">
    <property type="term" value="F:glutamate:sodium symporter activity"/>
    <property type="evidence" value="ECO:0007669"/>
    <property type="project" value="TreeGrafter"/>
</dbReference>
<feature type="transmembrane region" description="Helical" evidence="17">
    <location>
        <begin position="523"/>
        <end position="548"/>
    </location>
</feature>
<keyword evidence="9" id="KW-0029">Amino-acid transport</keyword>
<feature type="transmembrane region" description="Helical" evidence="17">
    <location>
        <begin position="448"/>
        <end position="473"/>
    </location>
</feature>
<protein>
    <recommendedName>
        <fullName evidence="17">Amino acid transporter</fullName>
    </recommendedName>
</protein>
<dbReference type="EMBL" id="JARO02009941">
    <property type="protein sequence ID" value="KPP61136.1"/>
    <property type="molecule type" value="Genomic_DNA"/>
</dbReference>
<feature type="transmembrane region" description="Helical" evidence="17">
    <location>
        <begin position="415"/>
        <end position="436"/>
    </location>
</feature>
<evidence type="ECO:0000256" key="12">
    <source>
        <dbReference type="ARBA" id="ARBA00023136"/>
    </source>
</evidence>
<evidence type="ECO:0000313" key="19">
    <source>
        <dbReference type="EMBL" id="KPP61136.1"/>
    </source>
</evidence>
<feature type="compositionally biased region" description="Basic and acidic residues" evidence="18">
    <location>
        <begin position="76"/>
        <end position="94"/>
    </location>
</feature>
<evidence type="ECO:0000256" key="7">
    <source>
        <dbReference type="ARBA" id="ARBA00022847"/>
    </source>
</evidence>
<evidence type="ECO:0000256" key="14">
    <source>
        <dbReference type="ARBA" id="ARBA00047601"/>
    </source>
</evidence>
<evidence type="ECO:0000256" key="17">
    <source>
        <dbReference type="RuleBase" id="RU361216"/>
    </source>
</evidence>